<dbReference type="GO" id="GO:0005886">
    <property type="term" value="C:plasma membrane"/>
    <property type="evidence" value="ECO:0007669"/>
    <property type="project" value="TreeGrafter"/>
</dbReference>
<comment type="caution">
    <text evidence="8">The sequence shown here is derived from an EMBL/GenBank/DDBJ whole genome shotgun (WGS) entry which is preliminary data.</text>
</comment>
<comment type="subcellular location">
    <subcellularLocation>
        <location evidence="1 5">Membrane</location>
        <topology evidence="1 5">Multi-pass membrane protein</topology>
    </subcellularLocation>
</comment>
<dbReference type="InterPro" id="IPR001708">
    <property type="entry name" value="YidC/ALB3/OXA1/COX18"/>
</dbReference>
<dbReference type="RefSeq" id="WP_111961285.1">
    <property type="nucleotide sequence ID" value="NZ_JHUK01000002.1"/>
</dbReference>
<dbReference type="InterPro" id="IPR028055">
    <property type="entry name" value="YidC/Oxa/ALB_C"/>
</dbReference>
<keyword evidence="3 6" id="KW-1133">Transmembrane helix</keyword>
<organism evidence="8 9">
    <name type="scientific">Candidatus Phytoplasma oryzae</name>
    <dbReference type="NCBI Taxonomy" id="203274"/>
    <lineage>
        <taxon>Bacteria</taxon>
        <taxon>Bacillati</taxon>
        <taxon>Mycoplasmatota</taxon>
        <taxon>Mollicutes</taxon>
        <taxon>Acholeplasmatales</taxon>
        <taxon>Acholeplasmataceae</taxon>
        <taxon>Candidatus Phytoplasma</taxon>
        <taxon>16SrXI (Rice yellow dwarf group)</taxon>
    </lineage>
</organism>
<evidence type="ECO:0000256" key="3">
    <source>
        <dbReference type="ARBA" id="ARBA00022989"/>
    </source>
</evidence>
<evidence type="ECO:0000259" key="7">
    <source>
        <dbReference type="Pfam" id="PF02096"/>
    </source>
</evidence>
<proteinExistence type="inferred from homology"/>
<feature type="transmembrane region" description="Helical" evidence="6">
    <location>
        <begin position="464"/>
        <end position="489"/>
    </location>
</feature>
<feature type="transmembrane region" description="Helical" evidence="6">
    <location>
        <begin position="250"/>
        <end position="272"/>
    </location>
</feature>
<name>A0A328IIP7_9MOLU</name>
<evidence type="ECO:0000256" key="2">
    <source>
        <dbReference type="ARBA" id="ARBA00022692"/>
    </source>
</evidence>
<dbReference type="PANTHER" id="PTHR12428">
    <property type="entry name" value="OXA1"/>
    <property type="match status" value="1"/>
</dbReference>
<feature type="transmembrane region" description="Helical" evidence="6">
    <location>
        <begin position="284"/>
        <end position="308"/>
    </location>
</feature>
<feature type="transmembrane region" description="Helical" evidence="6">
    <location>
        <begin position="357"/>
        <end position="376"/>
    </location>
</feature>
<gene>
    <name evidence="8" type="ORF">DH96_00890</name>
</gene>
<evidence type="ECO:0000256" key="6">
    <source>
        <dbReference type="SAM" id="Phobius"/>
    </source>
</evidence>
<dbReference type="Pfam" id="PF02096">
    <property type="entry name" value="60KD_IMP"/>
    <property type="match status" value="1"/>
</dbReference>
<dbReference type="AlphaFoldDB" id="A0A328IIP7"/>
<dbReference type="NCBIfam" id="TIGR03592">
    <property type="entry name" value="yidC_oxa1_cterm"/>
    <property type="match status" value="1"/>
</dbReference>
<feature type="transmembrane region" description="Helical" evidence="6">
    <location>
        <begin position="411"/>
        <end position="429"/>
    </location>
</feature>
<keyword evidence="4 6" id="KW-0472">Membrane</keyword>
<evidence type="ECO:0000256" key="5">
    <source>
        <dbReference type="RuleBase" id="RU003945"/>
    </source>
</evidence>
<dbReference type="GO" id="GO:0032977">
    <property type="term" value="F:membrane insertase activity"/>
    <property type="evidence" value="ECO:0007669"/>
    <property type="project" value="InterPro"/>
</dbReference>
<reference evidence="8 9" key="1">
    <citation type="submission" date="2014-04" db="EMBL/GenBank/DDBJ databases">
        <title>Genome study of Napier grass stunt phytoplasma.</title>
        <authorList>
            <person name="Kawicha P."/>
            <person name="Dickinson M."/>
            <person name="Hodgetts J."/>
        </authorList>
    </citation>
    <scope>NUCLEOTIDE SEQUENCE [LARGE SCALE GENOMIC DNA]</scope>
    <source>
        <strain evidence="8 9">NGS-S10</strain>
    </source>
</reference>
<dbReference type="GO" id="GO:0051205">
    <property type="term" value="P:protein insertion into membrane"/>
    <property type="evidence" value="ECO:0007669"/>
    <property type="project" value="TreeGrafter"/>
</dbReference>
<evidence type="ECO:0000256" key="1">
    <source>
        <dbReference type="ARBA" id="ARBA00004141"/>
    </source>
</evidence>
<dbReference type="PANTHER" id="PTHR12428:SF65">
    <property type="entry name" value="CYTOCHROME C OXIDASE ASSEMBLY PROTEIN COX18, MITOCHONDRIAL"/>
    <property type="match status" value="1"/>
</dbReference>
<comment type="similarity">
    <text evidence="5">Belongs to the OXA1/ALB3/YidC family.</text>
</comment>
<evidence type="ECO:0000313" key="8">
    <source>
        <dbReference type="EMBL" id="RAM57861.1"/>
    </source>
</evidence>
<feature type="domain" description="Membrane insertase YidC/Oxa/ALB C-terminal" evidence="7">
    <location>
        <begin position="290"/>
        <end position="502"/>
    </location>
</feature>
<feature type="transmembrane region" description="Helical" evidence="6">
    <location>
        <begin position="12"/>
        <end position="30"/>
    </location>
</feature>
<sequence>MKNHKNLSLKKILTFMLLSTLIMLIINFFLSSYKKKKTFINEKIECFFLKKMDSNELQQLEKKVNDINYNFEDLKNYLKVFRIALNKKKKIIVDNINSESFQNEKAKIKDYLEKVFRQEKFYFYYKKAFDFEKEEIKKIKDFFSIKMGSNLDYLKQKYFENESFLKIGILNNSQIIDIEKPENLKIYDNTNSIDVISKERYNKLIRVKEINNINNGFILKSDLGNSYFEIFVDDSGDLPIQLPYKLKWNFLLFWGYIWNVLLIFIGSLLYIFHDIFSFFSSEGIFFGNLGLCIILTTITIRTLLWPIYTKTSTFASNMSMAQPEINKIQKKYSFKKDPDSIKKMQLEIFKVYKKHNFSFFDIFVSFLQMPIFIAMFKTINRIRVKGGIFSIPITKPFLNFIYLNSYYDENYFLVKILLSCFVGISMFILNKINFKKTVDLSNKNKFLTLEQINKNKSQEKNIKIISYIMIFFMMITSFNDACISLYWIIGNIYTILQTIINRKKIEKKYILIKDKN</sequence>
<protein>
    <recommendedName>
        <fullName evidence="7">Membrane insertase YidC/Oxa/ALB C-terminal domain-containing protein</fullName>
    </recommendedName>
</protein>
<keyword evidence="2 5" id="KW-0812">Transmembrane</keyword>
<dbReference type="Proteomes" id="UP000249343">
    <property type="component" value="Unassembled WGS sequence"/>
</dbReference>
<evidence type="ECO:0000256" key="4">
    <source>
        <dbReference type="ARBA" id="ARBA00023136"/>
    </source>
</evidence>
<keyword evidence="9" id="KW-1185">Reference proteome</keyword>
<accession>A0A328IIP7</accession>
<dbReference type="EMBL" id="JHUK01000002">
    <property type="protein sequence ID" value="RAM57861.1"/>
    <property type="molecule type" value="Genomic_DNA"/>
</dbReference>
<evidence type="ECO:0000313" key="9">
    <source>
        <dbReference type="Proteomes" id="UP000249343"/>
    </source>
</evidence>